<accession>A0AAU8I0I3</accession>
<evidence type="ECO:0000313" key="1">
    <source>
        <dbReference type="EMBL" id="XCI78198.1"/>
    </source>
</evidence>
<keyword evidence="1" id="KW-0436">Ligase</keyword>
<dbReference type="EMBL" id="PP895363">
    <property type="protein sequence ID" value="XCI78198.1"/>
    <property type="molecule type" value="Genomic_DNA"/>
</dbReference>
<dbReference type="GO" id="GO:0016874">
    <property type="term" value="F:ligase activity"/>
    <property type="evidence" value="ECO:0007669"/>
    <property type="project" value="UniProtKB-KW"/>
</dbReference>
<protein>
    <submittedName>
        <fullName evidence="1">COOH.NH2 ligase</fullName>
    </submittedName>
</protein>
<reference evidence="1" key="1">
    <citation type="submission" date="2024-06" db="EMBL/GenBank/DDBJ databases">
        <title>High activity and specificity of bacteriophage cocktails against carbapenem-resistant Klebsiella pneumoniae belonging to high-risk clones CG258 and ST307.</title>
        <authorList>
            <person name="Jimenez Quiceno J."/>
            <person name="Salazar Ospina L."/>
            <person name="Tellez Carrasquilla S."/>
        </authorList>
    </citation>
    <scope>NUCLEOTIDE SEQUENCE</scope>
</reference>
<name>A0AAU8I0I3_9CAUD</name>
<proteinExistence type="predicted"/>
<organism evidence="1">
    <name type="scientific">Klebsiella phage FKP3</name>
    <dbReference type="NCBI Taxonomy" id="3231233"/>
    <lineage>
        <taxon>Viruses</taxon>
        <taxon>Duplodnaviria</taxon>
        <taxon>Heunggongvirae</taxon>
        <taxon>Uroviricota</taxon>
        <taxon>Caudoviricetes</taxon>
        <taxon>Stephanstirmvirinae</taxon>
        <taxon>Justusliebigvirus</taxon>
    </lineage>
</organism>
<sequence>MKAKVISPAGYSFDAQVVGKVFDVVQDYDVGVALDIKNTFNDGFWYFSKGNVELIEDTVSEKDNRIKSLKVGSKVFLNPKSEWVDSRSGKKESSNPLDVVGTVTRYDQRDLDRGHLGITVKWGNGLINSYRDADLLLIEQKESKTKVKQKPKKQTQTKVYISYRDGSSHLTKRVVNIVVRAEDKVVAVTSERNVDGLVIRENVTIPSTSIDWIDITGKEAHHSYFFDEQGQVKASCQWFGKDNKFKTRSH</sequence>